<keyword evidence="4 14" id="KW-0378">Hydrolase</keyword>
<dbReference type="PROSITE" id="PS51198">
    <property type="entry name" value="UVRD_HELICASE_ATP_BIND"/>
    <property type="match status" value="1"/>
</dbReference>
<dbReference type="Proteomes" id="UP000229757">
    <property type="component" value="Chromosome"/>
</dbReference>
<proteinExistence type="inferred from homology"/>
<keyword evidence="7" id="KW-0238">DNA-binding</keyword>
<keyword evidence="3" id="KW-0227">DNA damage</keyword>
<accession>A0A2K8KK88</accession>
<dbReference type="InterPro" id="IPR000212">
    <property type="entry name" value="DNA_helicase_UvrD/REP"/>
</dbReference>
<keyword evidence="15" id="KW-0472">Membrane</keyword>
<name>A0A2K8KK88_9GAMM</name>
<dbReference type="FunFam" id="3.40.50.300:FF:001201">
    <property type="entry name" value="ATP-dependent DNA helicase UvrD2"/>
    <property type="match status" value="1"/>
</dbReference>
<evidence type="ECO:0000259" key="16">
    <source>
        <dbReference type="PROSITE" id="PS51198"/>
    </source>
</evidence>
<dbReference type="Gene3D" id="3.40.50.300">
    <property type="entry name" value="P-loop containing nucleotide triphosphate hydrolases"/>
    <property type="match status" value="2"/>
</dbReference>
<dbReference type="CDD" id="cd17932">
    <property type="entry name" value="DEXQc_UvrD"/>
    <property type="match status" value="1"/>
</dbReference>
<dbReference type="Gene3D" id="1.10.10.160">
    <property type="match status" value="1"/>
</dbReference>
<evidence type="ECO:0000256" key="2">
    <source>
        <dbReference type="ARBA" id="ARBA00022741"/>
    </source>
</evidence>
<evidence type="ECO:0000256" key="11">
    <source>
        <dbReference type="ARBA" id="ARBA00034808"/>
    </source>
</evidence>
<comment type="catalytic activity">
    <reaction evidence="13">
        <text>ATP + H2O = ADP + phosphate + H(+)</text>
        <dbReference type="Rhea" id="RHEA:13065"/>
        <dbReference type="ChEBI" id="CHEBI:15377"/>
        <dbReference type="ChEBI" id="CHEBI:15378"/>
        <dbReference type="ChEBI" id="CHEBI:30616"/>
        <dbReference type="ChEBI" id="CHEBI:43474"/>
        <dbReference type="ChEBI" id="CHEBI:456216"/>
        <dbReference type="EC" id="5.6.2.4"/>
    </reaction>
</comment>
<evidence type="ECO:0000256" key="10">
    <source>
        <dbReference type="ARBA" id="ARBA00034617"/>
    </source>
</evidence>
<dbReference type="SUPFAM" id="SSF52540">
    <property type="entry name" value="P-loop containing nucleoside triphosphate hydrolases"/>
    <property type="match status" value="1"/>
</dbReference>
<keyword evidence="8" id="KW-0234">DNA repair</keyword>
<comment type="catalytic activity">
    <reaction evidence="10">
        <text>Couples ATP hydrolysis with the unwinding of duplex DNA by translocating in the 3'-5' direction.</text>
        <dbReference type="EC" id="5.6.2.4"/>
    </reaction>
</comment>
<dbReference type="Pfam" id="PF00580">
    <property type="entry name" value="UvrD-helicase"/>
    <property type="match status" value="1"/>
</dbReference>
<evidence type="ECO:0000256" key="6">
    <source>
        <dbReference type="ARBA" id="ARBA00022840"/>
    </source>
</evidence>
<keyword evidence="15" id="KW-1133">Transmembrane helix</keyword>
<gene>
    <name evidence="18" type="primary">uvrD</name>
    <name evidence="18" type="ORF">REIFOR_00236</name>
</gene>
<dbReference type="Pfam" id="PF13361">
    <property type="entry name" value="UvrD_C"/>
    <property type="match status" value="1"/>
</dbReference>
<organism evidence="18 19">
    <name type="scientific">Reinekea forsetii</name>
    <dbReference type="NCBI Taxonomy" id="1336806"/>
    <lineage>
        <taxon>Bacteria</taxon>
        <taxon>Pseudomonadati</taxon>
        <taxon>Pseudomonadota</taxon>
        <taxon>Gammaproteobacteria</taxon>
        <taxon>Oceanospirillales</taxon>
        <taxon>Saccharospirillaceae</taxon>
        <taxon>Reinekea</taxon>
    </lineage>
</organism>
<dbReference type="AlphaFoldDB" id="A0A2K8KK88"/>
<feature type="domain" description="UvrD-like helicase C-terminal" evidence="17">
    <location>
        <begin position="310"/>
        <end position="589"/>
    </location>
</feature>
<dbReference type="GO" id="GO:0016887">
    <property type="term" value="F:ATP hydrolysis activity"/>
    <property type="evidence" value="ECO:0007669"/>
    <property type="project" value="RHEA"/>
</dbReference>
<evidence type="ECO:0000256" key="4">
    <source>
        <dbReference type="ARBA" id="ARBA00022801"/>
    </source>
</evidence>
<feature type="transmembrane region" description="Helical" evidence="15">
    <location>
        <begin position="66"/>
        <end position="86"/>
    </location>
</feature>
<evidence type="ECO:0000313" key="19">
    <source>
        <dbReference type="Proteomes" id="UP000229757"/>
    </source>
</evidence>
<dbReference type="Gene3D" id="1.10.486.10">
    <property type="entry name" value="PCRA, domain 4"/>
    <property type="match status" value="1"/>
</dbReference>
<dbReference type="EC" id="5.6.2.4" evidence="11"/>
<evidence type="ECO:0000256" key="13">
    <source>
        <dbReference type="ARBA" id="ARBA00048988"/>
    </source>
</evidence>
<keyword evidence="5 14" id="KW-0347">Helicase</keyword>
<dbReference type="NCBIfam" id="NF008743">
    <property type="entry name" value="PRK11773.1"/>
    <property type="match status" value="1"/>
</dbReference>
<dbReference type="GO" id="GO:0033202">
    <property type="term" value="C:DNA helicase complex"/>
    <property type="evidence" value="ECO:0007669"/>
    <property type="project" value="TreeGrafter"/>
</dbReference>
<evidence type="ECO:0000313" key="18">
    <source>
        <dbReference type="EMBL" id="ATX75413.1"/>
    </source>
</evidence>
<dbReference type="GO" id="GO:0043138">
    <property type="term" value="F:3'-5' DNA helicase activity"/>
    <property type="evidence" value="ECO:0007669"/>
    <property type="project" value="UniProtKB-EC"/>
</dbReference>
<feature type="binding site" evidence="14">
    <location>
        <begin position="52"/>
        <end position="59"/>
    </location>
    <ligand>
        <name>ATP</name>
        <dbReference type="ChEBI" id="CHEBI:30616"/>
    </ligand>
</feature>
<dbReference type="PROSITE" id="PS51217">
    <property type="entry name" value="UVRD_HELICASE_CTER"/>
    <property type="match status" value="1"/>
</dbReference>
<evidence type="ECO:0000256" key="12">
    <source>
        <dbReference type="ARBA" id="ARBA00034923"/>
    </source>
</evidence>
<dbReference type="InterPro" id="IPR013986">
    <property type="entry name" value="DExx_box_DNA_helicase_dom_sf"/>
</dbReference>
<evidence type="ECO:0000256" key="9">
    <source>
        <dbReference type="ARBA" id="ARBA00023235"/>
    </source>
</evidence>
<keyword evidence="15" id="KW-0812">Transmembrane</keyword>
<dbReference type="InterPro" id="IPR014017">
    <property type="entry name" value="DNA_helicase_UvrD-like_C"/>
</dbReference>
<protein>
    <recommendedName>
        <fullName evidence="11">DNA 3'-5' helicase</fullName>
        <ecNumber evidence="11">5.6.2.4</ecNumber>
    </recommendedName>
    <alternativeName>
        <fullName evidence="12">DNA 3'-5' helicase II</fullName>
    </alternativeName>
</protein>
<evidence type="ECO:0000256" key="7">
    <source>
        <dbReference type="ARBA" id="ARBA00023125"/>
    </source>
</evidence>
<dbReference type="InterPro" id="IPR014016">
    <property type="entry name" value="UvrD-like_ATP-bd"/>
</dbReference>
<evidence type="ECO:0000256" key="14">
    <source>
        <dbReference type="PROSITE-ProRule" id="PRU00560"/>
    </source>
</evidence>
<sequence length="744" mass="83700">MPKADEIVQTICYTSPVFIYSSPIMTSLQLDLLNPQQHAAVTSESQHLLVLAGAGSGKTRVLTHRIGWLVAAGLASPFSVLAVTFTNKAAKEMKSRIEALLETPAHSLWVGTFHGLAHRLLKAHWQQAKLPQNFQVMDSDDQLRLVKRIISELNISDERIVPKQVQWFINGQKDEGRRAAYVMSHGDWYEDTLKEIYTRYEAICQLSGLVDFGELLLRAHELWLNQPSVLEHYQTRFSHILVDEFQDINEIQYAWLRVLAGDRLSLTIVGDDDQSIYGWRGAKVENIQTFDVDFEGAEVVRLEQNYRSTATILEAANTVIGNNQGRLGKDLWTDGDKGEPIRLYAGFNEQDEARYIADEMNRLIEAGTNPTDIALLYRSNAQSRVLEEALIHLQVPYRIYGGVRFYERLEIRNSVAYLRLILNQQDDASMERIMNVPPRGIGNKTLETLRILAREQGCSLWQAAQMALDNKVLATRAANALVDFIKLIVDLTETVLEQDDLGAMVKLVNDASGMIEYHEKEKGEKGRTRVENLNELISAAQSYTTEIDFSAPAERLAQFISEASLDAGDNQADEFEDSVNLMTLHSAKGLEFDYVFLAGLEENLFPHKMSLSDAGGIQEERRLAYVGITRARTLLTLTYAESRRLYGNETFNTLSRFVREIPDTLLHEVRLRSTVSRPVNFGLQQDMAIGDAGLSIGQRVNHPMFGEGIIVNAEGGGAQTRVLVAFDDGKERMLMLQYANLQAV</sequence>
<comment type="similarity">
    <text evidence="1">Belongs to the helicase family. UvrD subfamily.</text>
</comment>
<dbReference type="EMBL" id="CP011797">
    <property type="protein sequence ID" value="ATX75413.1"/>
    <property type="molecule type" value="Genomic_DNA"/>
</dbReference>
<evidence type="ECO:0000256" key="15">
    <source>
        <dbReference type="SAM" id="Phobius"/>
    </source>
</evidence>
<keyword evidence="2 14" id="KW-0547">Nucleotide-binding</keyword>
<dbReference type="CDD" id="cd18807">
    <property type="entry name" value="SF1_C_UvrD"/>
    <property type="match status" value="1"/>
</dbReference>
<keyword evidence="6 14" id="KW-0067">ATP-binding</keyword>
<dbReference type="PANTHER" id="PTHR11070:SF2">
    <property type="entry name" value="ATP-DEPENDENT DNA HELICASE SRS2"/>
    <property type="match status" value="1"/>
</dbReference>
<evidence type="ECO:0000256" key="5">
    <source>
        <dbReference type="ARBA" id="ARBA00022806"/>
    </source>
</evidence>
<evidence type="ECO:0000256" key="8">
    <source>
        <dbReference type="ARBA" id="ARBA00023204"/>
    </source>
</evidence>
<dbReference type="GO" id="GO:0003677">
    <property type="term" value="F:DNA binding"/>
    <property type="evidence" value="ECO:0007669"/>
    <property type="project" value="UniProtKB-KW"/>
</dbReference>
<evidence type="ECO:0000259" key="17">
    <source>
        <dbReference type="PROSITE" id="PS51217"/>
    </source>
</evidence>
<evidence type="ECO:0000256" key="1">
    <source>
        <dbReference type="ARBA" id="ARBA00009922"/>
    </source>
</evidence>
<dbReference type="GO" id="GO:0005829">
    <property type="term" value="C:cytosol"/>
    <property type="evidence" value="ECO:0007669"/>
    <property type="project" value="TreeGrafter"/>
</dbReference>
<reference evidence="18 19" key="1">
    <citation type="journal article" date="2017" name="Environ. Microbiol.">
        <title>Genomic and physiological analyses of 'Reinekea forsetii' reveal a versatile opportunistic lifestyle during spring algae blooms.</title>
        <authorList>
            <person name="Avci B."/>
            <person name="Hahnke R.L."/>
            <person name="Chafee M."/>
            <person name="Fischer T."/>
            <person name="Gruber-Vodicka H."/>
            <person name="Tegetmeyer H.E."/>
            <person name="Harder J."/>
            <person name="Fuchs B.M."/>
            <person name="Amann R.I."/>
            <person name="Teeling H."/>
        </authorList>
    </citation>
    <scope>NUCLEOTIDE SEQUENCE [LARGE SCALE GENOMIC DNA]</scope>
    <source>
        <strain evidence="18 19">Hel1_31_D35</strain>
    </source>
</reference>
<dbReference type="GO" id="GO:0005524">
    <property type="term" value="F:ATP binding"/>
    <property type="evidence" value="ECO:0007669"/>
    <property type="project" value="UniProtKB-UniRule"/>
</dbReference>
<keyword evidence="9" id="KW-0413">Isomerase</keyword>
<dbReference type="InterPro" id="IPR027417">
    <property type="entry name" value="P-loop_NTPase"/>
</dbReference>
<dbReference type="KEGG" id="rfo:REIFOR_00236"/>
<dbReference type="GO" id="GO:0000725">
    <property type="term" value="P:recombinational repair"/>
    <property type="evidence" value="ECO:0007669"/>
    <property type="project" value="TreeGrafter"/>
</dbReference>
<feature type="domain" description="UvrD-like helicase ATP-binding" evidence="16">
    <location>
        <begin position="31"/>
        <end position="309"/>
    </location>
</feature>
<dbReference type="PANTHER" id="PTHR11070">
    <property type="entry name" value="UVRD / RECB / PCRA DNA HELICASE FAMILY MEMBER"/>
    <property type="match status" value="1"/>
</dbReference>
<keyword evidence="19" id="KW-1185">Reference proteome</keyword>
<evidence type="ECO:0000256" key="3">
    <source>
        <dbReference type="ARBA" id="ARBA00022763"/>
    </source>
</evidence>